<evidence type="ECO:0000313" key="2">
    <source>
        <dbReference type="Proteomes" id="UP000239001"/>
    </source>
</evidence>
<accession>A0A2T1M3E0</accession>
<dbReference type="Proteomes" id="UP000239001">
    <property type="component" value="Unassembled WGS sequence"/>
</dbReference>
<protein>
    <submittedName>
        <fullName evidence="1">Uncharacterized protein</fullName>
    </submittedName>
</protein>
<dbReference type="EMBL" id="PXOH01000001">
    <property type="protein sequence ID" value="PSF39270.1"/>
    <property type="molecule type" value="Genomic_DNA"/>
</dbReference>
<evidence type="ECO:0000313" key="1">
    <source>
        <dbReference type="EMBL" id="PSF39270.1"/>
    </source>
</evidence>
<keyword evidence="2" id="KW-1185">Reference proteome</keyword>
<dbReference type="AlphaFoldDB" id="A0A2T1M3E0"/>
<comment type="caution">
    <text evidence="1">The sequence shown here is derived from an EMBL/GenBank/DDBJ whole genome shotgun (WGS) entry which is preliminary data.</text>
</comment>
<sequence length="73" mass="8104">MSVSGVTTSVGAWAICSANAVVVDTVKIPKVKVTEKRMDSEIVMSVLIFINQITTFLKDVYKLYSNQFLLTLF</sequence>
<organism evidence="1 2">
    <name type="scientific">Aphanothece hegewaldii CCALA 016</name>
    <dbReference type="NCBI Taxonomy" id="2107694"/>
    <lineage>
        <taxon>Bacteria</taxon>
        <taxon>Bacillati</taxon>
        <taxon>Cyanobacteriota</taxon>
        <taxon>Cyanophyceae</taxon>
        <taxon>Oscillatoriophycideae</taxon>
        <taxon>Chroococcales</taxon>
        <taxon>Aphanothecaceae</taxon>
        <taxon>Aphanothece</taxon>
    </lineage>
</organism>
<gene>
    <name evidence="1" type="ORF">C7H19_00320</name>
</gene>
<proteinExistence type="predicted"/>
<reference evidence="1 2" key="2">
    <citation type="submission" date="2018-03" db="EMBL/GenBank/DDBJ databases">
        <authorList>
            <person name="Keele B.F."/>
        </authorList>
    </citation>
    <scope>NUCLEOTIDE SEQUENCE [LARGE SCALE GENOMIC DNA]</scope>
    <source>
        <strain evidence="1 2">CCALA 016</strain>
    </source>
</reference>
<reference evidence="1 2" key="1">
    <citation type="submission" date="2018-03" db="EMBL/GenBank/DDBJ databases">
        <title>The ancient ancestry and fast evolution of plastids.</title>
        <authorList>
            <person name="Moore K.R."/>
            <person name="Magnabosco C."/>
            <person name="Momper L."/>
            <person name="Gold D.A."/>
            <person name="Bosak T."/>
            <person name="Fournier G.P."/>
        </authorList>
    </citation>
    <scope>NUCLEOTIDE SEQUENCE [LARGE SCALE GENOMIC DNA]</scope>
    <source>
        <strain evidence="1 2">CCALA 016</strain>
    </source>
</reference>
<name>A0A2T1M3E0_9CHRO</name>